<dbReference type="RefSeq" id="WP_342835971.1">
    <property type="nucleotide sequence ID" value="NZ_WMBE01000003.1"/>
</dbReference>
<name>A0ABD4XSZ1_9CHLR</name>
<dbReference type="PANTHER" id="PTHR43364">
    <property type="entry name" value="NADH-SPECIFIC METHYLGLYOXAL REDUCTASE-RELATED"/>
    <property type="match status" value="1"/>
</dbReference>
<sequence>MDTRQLGTNGPDVSVICLGAWPLGGGMGVIPDKQAIATIHASIDAGANFIDTAEGYRTSEGVLGKALKGRRDQVFLATKLSGDQSVEHMAEAIENSLRLLGTDCIDLYQLHRPQFEIPIEDTMANLEKLRDEGKIRYIGVSNFSGDHHRQTAKHGTIHSSQPRYNMLTRQVEDDVLPACEELGTGVIPHSVLAKAMLSGKYRPGHVFPSDDERVSKPEFHESVFMPAMKIVEKLLAWAGDHGREGPQLAIAWCLANPVVTSCIVGAKTPEQAVYNAEAAEWKLSENDMAELAEILGDFRLPYSVAG</sequence>
<dbReference type="GO" id="GO:0016491">
    <property type="term" value="F:oxidoreductase activity"/>
    <property type="evidence" value="ECO:0007669"/>
    <property type="project" value="UniProtKB-KW"/>
</dbReference>
<accession>A0ABD4XSZ1</accession>
<dbReference type="InterPro" id="IPR020471">
    <property type="entry name" value="AKR"/>
</dbReference>
<evidence type="ECO:0000259" key="2">
    <source>
        <dbReference type="Pfam" id="PF00248"/>
    </source>
</evidence>
<dbReference type="Pfam" id="PF00248">
    <property type="entry name" value="Aldo_ket_red"/>
    <property type="match status" value="1"/>
</dbReference>
<evidence type="ECO:0000313" key="3">
    <source>
        <dbReference type="EMBL" id="MDG0867682.1"/>
    </source>
</evidence>
<proteinExistence type="predicted"/>
<dbReference type="InterPro" id="IPR036812">
    <property type="entry name" value="NAD(P)_OxRdtase_dom_sf"/>
</dbReference>
<dbReference type="PROSITE" id="PS00062">
    <property type="entry name" value="ALDOKETO_REDUCTASE_2"/>
    <property type="match status" value="1"/>
</dbReference>
<dbReference type="PANTHER" id="PTHR43364:SF4">
    <property type="entry name" value="NAD(P)-LINKED OXIDOREDUCTASE SUPERFAMILY PROTEIN"/>
    <property type="match status" value="1"/>
</dbReference>
<comment type="caution">
    <text evidence="3">The sequence shown here is derived from an EMBL/GenBank/DDBJ whole genome shotgun (WGS) entry which is preliminary data.</text>
</comment>
<feature type="domain" description="NADP-dependent oxidoreductase" evidence="2">
    <location>
        <begin position="16"/>
        <end position="294"/>
    </location>
</feature>
<dbReference type="SUPFAM" id="SSF51430">
    <property type="entry name" value="NAD(P)-linked oxidoreductase"/>
    <property type="match status" value="1"/>
</dbReference>
<dbReference type="InterPro" id="IPR018170">
    <property type="entry name" value="Aldo/ket_reductase_CS"/>
</dbReference>
<protein>
    <submittedName>
        <fullName evidence="3">Aldo/keto reductase</fullName>
    </submittedName>
</protein>
<keyword evidence="1" id="KW-0560">Oxidoreductase</keyword>
<evidence type="ECO:0000256" key="1">
    <source>
        <dbReference type="ARBA" id="ARBA00023002"/>
    </source>
</evidence>
<dbReference type="PRINTS" id="PR00069">
    <property type="entry name" value="ALDKETRDTASE"/>
</dbReference>
<dbReference type="InterPro" id="IPR023210">
    <property type="entry name" value="NADP_OxRdtase_dom"/>
</dbReference>
<evidence type="ECO:0000313" key="4">
    <source>
        <dbReference type="Proteomes" id="UP001321249"/>
    </source>
</evidence>
<dbReference type="InterPro" id="IPR050523">
    <property type="entry name" value="AKR_Detox_Biosynth"/>
</dbReference>
<dbReference type="Proteomes" id="UP001321249">
    <property type="component" value="Unassembled WGS sequence"/>
</dbReference>
<dbReference type="EMBL" id="WMBE01000003">
    <property type="protein sequence ID" value="MDG0867682.1"/>
    <property type="molecule type" value="Genomic_DNA"/>
</dbReference>
<reference evidence="3 4" key="1">
    <citation type="submission" date="2019-11" db="EMBL/GenBank/DDBJ databases">
        <authorList>
            <person name="Cho J.-C."/>
        </authorList>
    </citation>
    <scope>NUCLEOTIDE SEQUENCE [LARGE SCALE GENOMIC DNA]</scope>
    <source>
        <strain evidence="3 4">JH702</strain>
    </source>
</reference>
<organism evidence="3 4">
    <name type="scientific">Candidatus Lucifugimonas marina</name>
    <dbReference type="NCBI Taxonomy" id="3038979"/>
    <lineage>
        <taxon>Bacteria</taxon>
        <taxon>Bacillati</taxon>
        <taxon>Chloroflexota</taxon>
        <taxon>Dehalococcoidia</taxon>
        <taxon>SAR202 cluster</taxon>
        <taxon>Candidatus Lucifugimonadales</taxon>
        <taxon>Candidatus Lucifugimonadaceae</taxon>
        <taxon>Candidatus Lucifugimonas</taxon>
    </lineage>
</organism>
<dbReference type="Gene3D" id="3.20.20.100">
    <property type="entry name" value="NADP-dependent oxidoreductase domain"/>
    <property type="match status" value="1"/>
</dbReference>
<dbReference type="CDD" id="cd19084">
    <property type="entry name" value="AKR_AKR11B1-like"/>
    <property type="match status" value="1"/>
</dbReference>
<gene>
    <name evidence="3" type="ORF">GKO46_11450</name>
</gene>
<dbReference type="AlphaFoldDB" id="A0ABD4XSZ1"/>